<dbReference type="HOGENOM" id="CLU_026244_1_3_1"/>
<dbReference type="CDD" id="cd03469">
    <property type="entry name" value="Rieske_RO_Alpha_N"/>
    <property type="match status" value="1"/>
</dbReference>
<dbReference type="eggNOG" id="ENOG502QQJW">
    <property type="taxonomic scope" value="Eukaryota"/>
</dbReference>
<dbReference type="PANTHER" id="PTHR43756:SF6">
    <property type="entry name" value="CLUSTER-BINDING PROTEIN, PUTATIVE (AFU_ORTHOLOGUE AFUA_6G03920)-RELATED"/>
    <property type="match status" value="1"/>
</dbReference>
<sequence>MEPLFAVVFALLAVVMYMCRWASYPSITKHSETKAMQPQSDSHADSKTDLVTKELDLPVDWLTSRSICELERRAIFSKEWLPLTLTPLFPSPGVYHTTTPAGIPLFAIKSKDSRIRVFHNVCRHRAYPVIYKERDSGKSLVLACRYHGWSYDSCGKLIKAPKFDGLEGFERSQNGLFGVRTKVINGVVWVNLSMEETDEDDGKVEEGIGMNVRMVEDIGIKIGKSSWIGGGVMEGGFNWKMALPTKHLTNALGIEHISAYPSLYRSLIYAIQRSFHLQEEPTPSSTYLFPSMFLFNIPGLECLISLSILPQSERTTSVRYDLYNHSQGGSNAQELSSLRGDLESKIKNMISGLERAYQNHSSISSRDSTPASTPGHKLLDLYLESASTQTRILTHLKDHAKLERSLGEEIYPAKREPRVNARYEQAEKRLANKLTSTSLQRIGLP</sequence>
<protein>
    <submittedName>
        <fullName evidence="8">Iron-sulfur cluster-binding protein, putative (AFU_orthologue AFUA_6G03920)</fullName>
    </submittedName>
</protein>
<dbReference type="AlphaFoldDB" id="C8V157"/>
<proteinExistence type="predicted"/>
<keyword evidence="1" id="KW-0001">2Fe-2S</keyword>
<feature type="chain" id="PRO_5002991446" evidence="6">
    <location>
        <begin position="23"/>
        <end position="445"/>
    </location>
</feature>
<feature type="signal peptide" evidence="6">
    <location>
        <begin position="1"/>
        <end position="22"/>
    </location>
</feature>
<dbReference type="PROSITE" id="PS51296">
    <property type="entry name" value="RIESKE"/>
    <property type="match status" value="1"/>
</dbReference>
<dbReference type="GeneID" id="2870590"/>
<reference evidence="9" key="1">
    <citation type="journal article" date="2005" name="Nature">
        <title>Sequencing of Aspergillus nidulans and comparative analysis with A. fumigatus and A. oryzae.</title>
        <authorList>
            <person name="Galagan J.E."/>
            <person name="Calvo S.E."/>
            <person name="Cuomo C."/>
            <person name="Ma L.J."/>
            <person name="Wortman J.R."/>
            <person name="Batzoglou S."/>
            <person name="Lee S.I."/>
            <person name="Basturkmen M."/>
            <person name="Spevak C.C."/>
            <person name="Clutterbuck J."/>
            <person name="Kapitonov V."/>
            <person name="Jurka J."/>
            <person name="Scazzocchio C."/>
            <person name="Farman M."/>
            <person name="Butler J."/>
            <person name="Purcell S."/>
            <person name="Harris S."/>
            <person name="Braus G.H."/>
            <person name="Draht O."/>
            <person name="Busch S."/>
            <person name="D'Enfert C."/>
            <person name="Bouchier C."/>
            <person name="Goldman G.H."/>
            <person name="Bell-Pedersen D."/>
            <person name="Griffiths-Jones S."/>
            <person name="Doonan J.H."/>
            <person name="Yu J."/>
            <person name="Vienken K."/>
            <person name="Pain A."/>
            <person name="Freitag M."/>
            <person name="Selker E.U."/>
            <person name="Archer D.B."/>
            <person name="Penalva M.A."/>
            <person name="Oakley B.R."/>
            <person name="Momany M."/>
            <person name="Tanaka T."/>
            <person name="Kumagai T."/>
            <person name="Asai K."/>
            <person name="Machida M."/>
            <person name="Nierman W.C."/>
            <person name="Denning D.W."/>
            <person name="Caddick M."/>
            <person name="Hynes M."/>
            <person name="Paoletti M."/>
            <person name="Fischer R."/>
            <person name="Miller B."/>
            <person name="Dyer P."/>
            <person name="Sachs M.S."/>
            <person name="Osmani S.A."/>
            <person name="Birren B.W."/>
        </authorList>
    </citation>
    <scope>NUCLEOTIDE SEQUENCE [LARGE SCALE GENOMIC DNA]</scope>
    <source>
        <strain evidence="9">FGSC A4 / ATCC 38163 / CBS 112.46 / NRRL 194 / M139</strain>
    </source>
</reference>
<dbReference type="Gene3D" id="3.90.380.10">
    <property type="entry name" value="Naphthalene 1,2-dioxygenase Alpha Subunit, Chain A, domain 1"/>
    <property type="match status" value="1"/>
</dbReference>
<dbReference type="GO" id="GO:0016491">
    <property type="term" value="F:oxidoreductase activity"/>
    <property type="evidence" value="ECO:0007669"/>
    <property type="project" value="UniProtKB-KW"/>
</dbReference>
<dbReference type="InterPro" id="IPR036922">
    <property type="entry name" value="Rieske_2Fe-2S_sf"/>
</dbReference>
<keyword evidence="4" id="KW-0408">Iron</keyword>
<dbReference type="STRING" id="227321.C8V157"/>
<keyword evidence="9" id="KW-1185">Reference proteome</keyword>
<feature type="domain" description="Rieske" evidence="7">
    <location>
        <begin position="80"/>
        <end position="190"/>
    </location>
</feature>
<keyword evidence="3" id="KW-0560">Oxidoreductase</keyword>
<dbReference type="RefSeq" id="XP_664223.2">
    <property type="nucleotide sequence ID" value="XM_659131.2"/>
</dbReference>
<keyword evidence="2" id="KW-0479">Metal-binding</keyword>
<dbReference type="InParanoid" id="C8V157"/>
<dbReference type="GO" id="GO:0051537">
    <property type="term" value="F:2 iron, 2 sulfur cluster binding"/>
    <property type="evidence" value="ECO:0007669"/>
    <property type="project" value="UniProtKB-KW"/>
</dbReference>
<dbReference type="GO" id="GO:0046872">
    <property type="term" value="F:metal ion binding"/>
    <property type="evidence" value="ECO:0007669"/>
    <property type="project" value="UniProtKB-KW"/>
</dbReference>
<dbReference type="SUPFAM" id="SSF50022">
    <property type="entry name" value="ISP domain"/>
    <property type="match status" value="1"/>
</dbReference>
<accession>C8V157</accession>
<keyword evidence="6" id="KW-0732">Signal</keyword>
<dbReference type="InterPro" id="IPR001663">
    <property type="entry name" value="Rng_hydr_dOase-A"/>
</dbReference>
<evidence type="ECO:0000256" key="6">
    <source>
        <dbReference type="SAM" id="SignalP"/>
    </source>
</evidence>
<keyword evidence="5" id="KW-0411">Iron-sulfur</keyword>
<dbReference type="Pfam" id="PF00355">
    <property type="entry name" value="Rieske"/>
    <property type="match status" value="1"/>
</dbReference>
<dbReference type="Gene3D" id="2.102.10.10">
    <property type="entry name" value="Rieske [2Fe-2S] iron-sulphur domain"/>
    <property type="match status" value="1"/>
</dbReference>
<dbReference type="EMBL" id="BN001301">
    <property type="protein sequence ID" value="CBF71112.1"/>
    <property type="molecule type" value="Genomic_DNA"/>
</dbReference>
<dbReference type="InterPro" id="IPR017941">
    <property type="entry name" value="Rieske_2Fe-2S"/>
</dbReference>
<dbReference type="KEGG" id="ani:ANIA_10836"/>
<evidence type="ECO:0000256" key="5">
    <source>
        <dbReference type="ARBA" id="ARBA00023014"/>
    </source>
</evidence>
<evidence type="ECO:0000259" key="7">
    <source>
        <dbReference type="PROSITE" id="PS51296"/>
    </source>
</evidence>
<dbReference type="PRINTS" id="PR00090">
    <property type="entry name" value="RNGDIOXGNASE"/>
</dbReference>
<evidence type="ECO:0000313" key="8">
    <source>
        <dbReference type="EMBL" id="CBF71112.1"/>
    </source>
</evidence>
<evidence type="ECO:0000256" key="3">
    <source>
        <dbReference type="ARBA" id="ARBA00023002"/>
    </source>
</evidence>
<evidence type="ECO:0000313" key="9">
    <source>
        <dbReference type="Proteomes" id="UP000000560"/>
    </source>
</evidence>
<evidence type="ECO:0000256" key="1">
    <source>
        <dbReference type="ARBA" id="ARBA00022714"/>
    </source>
</evidence>
<evidence type="ECO:0000256" key="4">
    <source>
        <dbReference type="ARBA" id="ARBA00023004"/>
    </source>
</evidence>
<dbReference type="OMA" id="FNWKVGA"/>
<dbReference type="PANTHER" id="PTHR43756">
    <property type="entry name" value="CHOLINE MONOOXYGENASE, CHLOROPLASTIC"/>
    <property type="match status" value="1"/>
</dbReference>
<dbReference type="Proteomes" id="UP000000560">
    <property type="component" value="Chromosome I"/>
</dbReference>
<name>C8V157_EMENI</name>
<gene>
    <name evidence="8" type="ORF">ANIA_10836</name>
</gene>
<evidence type="ECO:0000256" key="2">
    <source>
        <dbReference type="ARBA" id="ARBA00022723"/>
    </source>
</evidence>
<dbReference type="OrthoDB" id="426882at2759"/>
<reference evidence="9" key="2">
    <citation type="journal article" date="2009" name="Fungal Genet. Biol.">
        <title>The 2008 update of the Aspergillus nidulans genome annotation: a community effort.</title>
        <authorList>
            <person name="Wortman J.R."/>
            <person name="Gilsenan J.M."/>
            <person name="Joardar V."/>
            <person name="Deegan J."/>
            <person name="Clutterbuck J."/>
            <person name="Andersen M.R."/>
            <person name="Archer D."/>
            <person name="Bencina M."/>
            <person name="Braus G."/>
            <person name="Coutinho P."/>
            <person name="von Dohren H."/>
            <person name="Doonan J."/>
            <person name="Driessen A.J."/>
            <person name="Durek P."/>
            <person name="Espeso E."/>
            <person name="Fekete E."/>
            <person name="Flipphi M."/>
            <person name="Estrada C.G."/>
            <person name="Geysens S."/>
            <person name="Goldman G."/>
            <person name="de Groot P.W."/>
            <person name="Hansen K."/>
            <person name="Harris S.D."/>
            <person name="Heinekamp T."/>
            <person name="Helmstaedt K."/>
            <person name="Henrissat B."/>
            <person name="Hofmann G."/>
            <person name="Homan T."/>
            <person name="Horio T."/>
            <person name="Horiuchi H."/>
            <person name="James S."/>
            <person name="Jones M."/>
            <person name="Karaffa L."/>
            <person name="Karanyi Z."/>
            <person name="Kato M."/>
            <person name="Keller N."/>
            <person name="Kelly D.E."/>
            <person name="Kiel J.A."/>
            <person name="Kim J.M."/>
            <person name="van der Klei I.J."/>
            <person name="Klis F.M."/>
            <person name="Kovalchuk A."/>
            <person name="Krasevec N."/>
            <person name="Kubicek C.P."/>
            <person name="Liu B."/>
            <person name="Maccabe A."/>
            <person name="Meyer V."/>
            <person name="Mirabito P."/>
            <person name="Miskei M."/>
            <person name="Mos M."/>
            <person name="Mullins J."/>
            <person name="Nelson D.R."/>
            <person name="Nielsen J."/>
            <person name="Oakley B.R."/>
            <person name="Osmani S.A."/>
            <person name="Pakula T."/>
            <person name="Paszewski A."/>
            <person name="Paulsen I."/>
            <person name="Pilsyk S."/>
            <person name="Pocsi I."/>
            <person name="Punt P.J."/>
            <person name="Ram A.F."/>
            <person name="Ren Q."/>
            <person name="Robellet X."/>
            <person name="Robson G."/>
            <person name="Seiboth B."/>
            <person name="van Solingen P."/>
            <person name="Specht T."/>
            <person name="Sun J."/>
            <person name="Taheri-Talesh N."/>
            <person name="Takeshita N."/>
            <person name="Ussery D."/>
            <person name="vanKuyk P.A."/>
            <person name="Visser H."/>
            <person name="van de Vondervoort P.J."/>
            <person name="de Vries R.P."/>
            <person name="Walton J."/>
            <person name="Xiang X."/>
            <person name="Xiong Y."/>
            <person name="Zeng A.P."/>
            <person name="Brandt B.W."/>
            <person name="Cornell M.J."/>
            <person name="van den Hondel C.A."/>
            <person name="Visser J."/>
            <person name="Oliver S.G."/>
            <person name="Turner G."/>
        </authorList>
    </citation>
    <scope>GENOME REANNOTATION</scope>
    <source>
        <strain evidence="9">FGSC A4 / ATCC 38163 / CBS 112.46 / NRRL 194 / M139</strain>
    </source>
</reference>
<organism evidence="8 9">
    <name type="scientific">Emericella nidulans (strain FGSC A4 / ATCC 38163 / CBS 112.46 / NRRL 194 / M139)</name>
    <name type="common">Aspergillus nidulans</name>
    <dbReference type="NCBI Taxonomy" id="227321"/>
    <lineage>
        <taxon>Eukaryota</taxon>
        <taxon>Fungi</taxon>
        <taxon>Dikarya</taxon>
        <taxon>Ascomycota</taxon>
        <taxon>Pezizomycotina</taxon>
        <taxon>Eurotiomycetes</taxon>
        <taxon>Eurotiomycetidae</taxon>
        <taxon>Eurotiales</taxon>
        <taxon>Aspergillaceae</taxon>
        <taxon>Aspergillus</taxon>
        <taxon>Aspergillus subgen. Nidulantes</taxon>
    </lineage>
</organism>